<gene>
    <name evidence="2" type="ORF">OH76DRAFT_1540066</name>
</gene>
<dbReference type="Gene3D" id="3.20.20.80">
    <property type="entry name" value="Glycosidases"/>
    <property type="match status" value="1"/>
</dbReference>
<dbReference type="EMBL" id="KZ857448">
    <property type="protein sequence ID" value="RDX44527.1"/>
    <property type="molecule type" value="Genomic_DNA"/>
</dbReference>
<feature type="signal peptide" evidence="1">
    <location>
        <begin position="1"/>
        <end position="21"/>
    </location>
</feature>
<dbReference type="OrthoDB" id="3257981at2759"/>
<evidence type="ECO:0000313" key="3">
    <source>
        <dbReference type="Proteomes" id="UP000256964"/>
    </source>
</evidence>
<feature type="chain" id="PRO_5017011257" evidence="1">
    <location>
        <begin position="22"/>
        <end position="485"/>
    </location>
</feature>
<accession>A0A371CW92</accession>
<proteinExistence type="predicted"/>
<dbReference type="CDD" id="cd11577">
    <property type="entry name" value="GH71"/>
    <property type="match status" value="1"/>
</dbReference>
<dbReference type="Proteomes" id="UP000256964">
    <property type="component" value="Unassembled WGS sequence"/>
</dbReference>
<evidence type="ECO:0000313" key="2">
    <source>
        <dbReference type="EMBL" id="RDX44527.1"/>
    </source>
</evidence>
<organism evidence="2 3">
    <name type="scientific">Lentinus brumalis</name>
    <dbReference type="NCBI Taxonomy" id="2498619"/>
    <lineage>
        <taxon>Eukaryota</taxon>
        <taxon>Fungi</taxon>
        <taxon>Dikarya</taxon>
        <taxon>Basidiomycota</taxon>
        <taxon>Agaricomycotina</taxon>
        <taxon>Agaricomycetes</taxon>
        <taxon>Polyporales</taxon>
        <taxon>Polyporaceae</taxon>
        <taxon>Lentinus</taxon>
    </lineage>
</organism>
<name>A0A371CW92_9APHY</name>
<sequence length="485" mass="52836">MHLPTLSYLAGVFAAVRLVGASRCRAPKPKPPDVPKLVVAHHIVGLTASYTIDEWATDMSLAQSSGIDGFALNIGMDDYTSQQVENAFQAAGQLNYAFKLFLSFDMTSYHCASATDADSIRNLTLQYASHPSQLQVDGKAFVSSFSGETCTFGQGDVPGGWRTEFTQHPDVVGKIHFVPSFFIDPATFGQYAGVLDGDFNWNSAWPITLTANAAPSLLPGVNLNQLDVTADAALQKVIGFFDPDTPHVSNLVVASAQSNRTYMASVSPWFFTHFPPNTYNKNFVYDCDEHLWVSRWETLIANRDHVDIVEILTWNDFGESHYLGPRHDSQPLPPGSEAWVDGFNHTGWLSLTSYFAAQFKTGQAPPIEKDQLVMWARPHPKSATPADPVGPPRDFQLLQDKLWAVVLATAAGQLTLSSSDTTSQTFDVQAGVNKLSLPLTAGGYMRGVLTRGGQTVIDLKPDGFVFNANPSAYNFNAFVANATAT</sequence>
<dbReference type="Pfam" id="PF03659">
    <property type="entry name" value="Glyco_hydro_71"/>
    <property type="match status" value="1"/>
</dbReference>
<dbReference type="GO" id="GO:0051118">
    <property type="term" value="F:glucan endo-1,3-alpha-glucosidase activity"/>
    <property type="evidence" value="ECO:0007669"/>
    <property type="project" value="InterPro"/>
</dbReference>
<protein>
    <submittedName>
        <fullName evidence="2">Glycoside hydrolase</fullName>
    </submittedName>
</protein>
<reference evidence="2 3" key="1">
    <citation type="journal article" date="2018" name="Biotechnol. Biofuels">
        <title>Integrative visual omics of the white-rot fungus Polyporus brumalis exposes the biotechnological potential of its oxidative enzymes for delignifying raw plant biomass.</title>
        <authorList>
            <person name="Miyauchi S."/>
            <person name="Rancon A."/>
            <person name="Drula E."/>
            <person name="Hage H."/>
            <person name="Chaduli D."/>
            <person name="Favel A."/>
            <person name="Grisel S."/>
            <person name="Henrissat B."/>
            <person name="Herpoel-Gimbert I."/>
            <person name="Ruiz-Duenas F.J."/>
            <person name="Chevret D."/>
            <person name="Hainaut M."/>
            <person name="Lin J."/>
            <person name="Wang M."/>
            <person name="Pangilinan J."/>
            <person name="Lipzen A."/>
            <person name="Lesage-Meessen L."/>
            <person name="Navarro D."/>
            <person name="Riley R."/>
            <person name="Grigoriev I.V."/>
            <person name="Zhou S."/>
            <person name="Raouche S."/>
            <person name="Rosso M.N."/>
        </authorList>
    </citation>
    <scope>NUCLEOTIDE SEQUENCE [LARGE SCALE GENOMIC DNA]</scope>
    <source>
        <strain evidence="2 3">BRFM 1820</strain>
    </source>
</reference>
<dbReference type="AlphaFoldDB" id="A0A371CW92"/>
<keyword evidence="2" id="KW-0378">Hydrolase</keyword>
<keyword evidence="1" id="KW-0732">Signal</keyword>
<dbReference type="InterPro" id="IPR005197">
    <property type="entry name" value="Glyco_hydro_71"/>
</dbReference>
<dbReference type="STRING" id="139420.A0A371CW92"/>
<evidence type="ECO:0000256" key="1">
    <source>
        <dbReference type="SAM" id="SignalP"/>
    </source>
</evidence>
<keyword evidence="3" id="KW-1185">Reference proteome</keyword>